<sequence length="93" mass="10243">MNTKCGTFKFTAVTVSTPPRERAMTMAGEELRHCSAAPKHGRLGDNAALARCQCRPRASLLNQRARIDLPPVWSARVAATFATINTTVFRRIT</sequence>
<feature type="non-terminal residue" evidence="1">
    <location>
        <position position="93"/>
    </location>
</feature>
<evidence type="ECO:0000313" key="2">
    <source>
        <dbReference type="Proteomes" id="UP000837857"/>
    </source>
</evidence>
<keyword evidence="2" id="KW-1185">Reference proteome</keyword>
<gene>
    <name evidence="1" type="ORF">IPOD504_LOCUS783</name>
</gene>
<organism evidence="1 2">
    <name type="scientific">Iphiclides podalirius</name>
    <name type="common">scarce swallowtail</name>
    <dbReference type="NCBI Taxonomy" id="110791"/>
    <lineage>
        <taxon>Eukaryota</taxon>
        <taxon>Metazoa</taxon>
        <taxon>Ecdysozoa</taxon>
        <taxon>Arthropoda</taxon>
        <taxon>Hexapoda</taxon>
        <taxon>Insecta</taxon>
        <taxon>Pterygota</taxon>
        <taxon>Neoptera</taxon>
        <taxon>Endopterygota</taxon>
        <taxon>Lepidoptera</taxon>
        <taxon>Glossata</taxon>
        <taxon>Ditrysia</taxon>
        <taxon>Papilionoidea</taxon>
        <taxon>Papilionidae</taxon>
        <taxon>Papilioninae</taxon>
        <taxon>Iphiclides</taxon>
    </lineage>
</organism>
<proteinExistence type="predicted"/>
<name>A0ABN8HPW6_9NEOP</name>
<reference evidence="1" key="1">
    <citation type="submission" date="2022-03" db="EMBL/GenBank/DDBJ databases">
        <authorList>
            <person name="Martin H S."/>
        </authorList>
    </citation>
    <scope>NUCLEOTIDE SEQUENCE</scope>
</reference>
<protein>
    <submittedName>
        <fullName evidence="1">Uncharacterized protein</fullName>
    </submittedName>
</protein>
<dbReference type="Proteomes" id="UP000837857">
    <property type="component" value="Chromosome 1"/>
</dbReference>
<evidence type="ECO:0000313" key="1">
    <source>
        <dbReference type="EMBL" id="CAH2035966.1"/>
    </source>
</evidence>
<dbReference type="EMBL" id="OW152813">
    <property type="protein sequence ID" value="CAH2035966.1"/>
    <property type="molecule type" value="Genomic_DNA"/>
</dbReference>
<accession>A0ABN8HPW6</accession>